<dbReference type="PANTHER" id="PTHR35831:SF1">
    <property type="match status" value="1"/>
</dbReference>
<accession>A0A218WSG5</accession>
<reference evidence="2" key="2">
    <citation type="submission" date="2017-06" db="EMBL/GenBank/DDBJ databases">
        <title>The pomegranate genome and the genomics of punicalagin biosynthesis.</title>
        <authorList>
            <person name="Xu C."/>
        </authorList>
    </citation>
    <scope>NUCLEOTIDE SEQUENCE [LARGE SCALE GENOMIC DNA]</scope>
    <source>
        <tissue evidence="2">Fresh leaf</tissue>
    </source>
</reference>
<evidence type="ECO:0000313" key="2">
    <source>
        <dbReference type="EMBL" id="OWM75817.1"/>
    </source>
</evidence>
<reference evidence="3 5" key="3">
    <citation type="submission" date="2017-11" db="EMBL/GenBank/DDBJ databases">
        <title>De-novo sequencing of pomegranate (Punica granatum L.) genome.</title>
        <authorList>
            <person name="Akparov Z."/>
            <person name="Amiraslanov A."/>
            <person name="Hajiyeva S."/>
            <person name="Abbasov M."/>
            <person name="Kaur K."/>
            <person name="Hamwieh A."/>
            <person name="Solovyev V."/>
            <person name="Salamov A."/>
            <person name="Braich B."/>
            <person name="Kosarev P."/>
            <person name="Mahmoud A."/>
            <person name="Hajiyev E."/>
            <person name="Babayeva S."/>
            <person name="Izzatullayeva V."/>
            <person name="Mammadov A."/>
            <person name="Mammadov A."/>
            <person name="Sharifova S."/>
            <person name="Ojaghi J."/>
            <person name="Eynullazada K."/>
            <person name="Bayramov B."/>
            <person name="Abdulazimova A."/>
            <person name="Shahmuradov I."/>
        </authorList>
    </citation>
    <scope>NUCLEOTIDE SEQUENCE [LARGE SCALE GENOMIC DNA]</scope>
    <source>
        <strain evidence="3">AG2017</strain>
        <strain evidence="5">cv. AG2017</strain>
        <tissue evidence="3">Leaf</tissue>
    </source>
</reference>
<dbReference type="Proteomes" id="UP000233551">
    <property type="component" value="Unassembled WGS sequence"/>
</dbReference>
<keyword evidence="5" id="KW-1185">Reference proteome</keyword>
<dbReference type="EMBL" id="PGOL01001654">
    <property type="protein sequence ID" value="PKI55936.1"/>
    <property type="molecule type" value="Genomic_DNA"/>
</dbReference>
<feature type="compositionally biased region" description="Basic and acidic residues" evidence="1">
    <location>
        <begin position="47"/>
        <end position="57"/>
    </location>
</feature>
<evidence type="ECO:0000313" key="3">
    <source>
        <dbReference type="EMBL" id="PKI55936.1"/>
    </source>
</evidence>
<evidence type="ECO:0000256" key="1">
    <source>
        <dbReference type="SAM" id="MobiDB-lite"/>
    </source>
</evidence>
<name>A0A218WSG5_PUNGR</name>
<dbReference type="Proteomes" id="UP000197138">
    <property type="component" value="Unassembled WGS sequence"/>
</dbReference>
<dbReference type="EMBL" id="MTKT01003224">
    <property type="protein sequence ID" value="OWM75817.1"/>
    <property type="molecule type" value="Genomic_DNA"/>
</dbReference>
<protein>
    <submittedName>
        <fullName evidence="2">Uncharacterized protein</fullName>
    </submittedName>
</protein>
<dbReference type="PANTHER" id="PTHR35831">
    <property type="entry name" value="OS01G0642200 PROTEIN"/>
    <property type="match status" value="1"/>
</dbReference>
<sequence length="83" mass="8989">MASSKAEKSVGSQLFGQAKKEPAAKASDGGTKSSSKAAPKKAAPKPQEPKKKLFVEKNCRHEEGLRIWRRHHMEMALATASSN</sequence>
<dbReference type="AlphaFoldDB" id="A0A218WSG5"/>
<evidence type="ECO:0000313" key="5">
    <source>
        <dbReference type="Proteomes" id="UP000233551"/>
    </source>
</evidence>
<organism evidence="2 4">
    <name type="scientific">Punica granatum</name>
    <name type="common">Pomegranate</name>
    <dbReference type="NCBI Taxonomy" id="22663"/>
    <lineage>
        <taxon>Eukaryota</taxon>
        <taxon>Viridiplantae</taxon>
        <taxon>Streptophyta</taxon>
        <taxon>Embryophyta</taxon>
        <taxon>Tracheophyta</taxon>
        <taxon>Spermatophyta</taxon>
        <taxon>Magnoliopsida</taxon>
        <taxon>eudicotyledons</taxon>
        <taxon>Gunneridae</taxon>
        <taxon>Pentapetalae</taxon>
        <taxon>rosids</taxon>
        <taxon>malvids</taxon>
        <taxon>Myrtales</taxon>
        <taxon>Lythraceae</taxon>
        <taxon>Punica</taxon>
    </lineage>
</organism>
<proteinExistence type="predicted"/>
<evidence type="ECO:0000313" key="4">
    <source>
        <dbReference type="Proteomes" id="UP000197138"/>
    </source>
</evidence>
<reference evidence="4" key="1">
    <citation type="journal article" date="2017" name="Plant J.">
        <title>The pomegranate (Punica granatum L.) genome and the genomics of punicalagin biosynthesis.</title>
        <authorList>
            <person name="Qin G."/>
            <person name="Xu C."/>
            <person name="Ming R."/>
            <person name="Tang H."/>
            <person name="Guyot R."/>
            <person name="Kramer E.M."/>
            <person name="Hu Y."/>
            <person name="Yi X."/>
            <person name="Qi Y."/>
            <person name="Xu X."/>
            <person name="Gao Z."/>
            <person name="Pan H."/>
            <person name="Jian J."/>
            <person name="Tian Y."/>
            <person name="Yue Z."/>
            <person name="Xu Y."/>
        </authorList>
    </citation>
    <scope>NUCLEOTIDE SEQUENCE [LARGE SCALE GENOMIC DNA]</scope>
    <source>
        <strain evidence="4">cv. Dabenzi</strain>
    </source>
</reference>
<comment type="caution">
    <text evidence="2">The sequence shown here is derived from an EMBL/GenBank/DDBJ whole genome shotgun (WGS) entry which is preliminary data.</text>
</comment>
<gene>
    <name evidence="2" type="ORF">CDL15_Pgr009461</name>
    <name evidence="3" type="ORF">CRG98_023668</name>
</gene>
<feature type="region of interest" description="Disordered" evidence="1">
    <location>
        <begin position="1"/>
        <end position="57"/>
    </location>
</feature>